<dbReference type="EMBL" id="AGDV01000020">
    <property type="protein sequence ID" value="EMB31567.1"/>
    <property type="molecule type" value="Genomic_DNA"/>
</dbReference>
<dbReference type="SUPFAM" id="SSF51735">
    <property type="entry name" value="NAD(P)-binding Rossmann-fold domains"/>
    <property type="match status" value="1"/>
</dbReference>
<proteinExistence type="inferred from homology"/>
<gene>
    <name evidence="4" type="ORF">HMPREF9726_01947</name>
</gene>
<dbReference type="GO" id="GO:0016491">
    <property type="term" value="F:oxidoreductase activity"/>
    <property type="evidence" value="ECO:0007669"/>
    <property type="project" value="UniProtKB-KW"/>
</dbReference>
<dbReference type="PRINTS" id="PR00081">
    <property type="entry name" value="GDHRDH"/>
</dbReference>
<dbReference type="InterPro" id="IPR020904">
    <property type="entry name" value="Sc_DH/Rdtase_CS"/>
</dbReference>
<dbReference type="HOGENOM" id="CLU_010194_2_1_12"/>
<dbReference type="PANTHER" id="PTHR42901:SF1">
    <property type="entry name" value="ALCOHOL DEHYDROGENASE"/>
    <property type="match status" value="1"/>
</dbReference>
<reference evidence="4" key="1">
    <citation type="submission" date="2012-01" db="EMBL/GenBank/DDBJ databases">
        <title>The Genome Sequence of Treponema denticola H-22.</title>
        <authorList>
            <consortium name="The Broad Institute Genome Sequencing Platform"/>
            <person name="Earl A."/>
            <person name="Ward D."/>
            <person name="Feldgarden M."/>
            <person name="Gevers D."/>
            <person name="Blanton J.M."/>
            <person name="Fenno C.J."/>
            <person name="Baranova O.V."/>
            <person name="Mathney J."/>
            <person name="Dewhirst F.E."/>
            <person name="Izard J."/>
            <person name="Young S.K."/>
            <person name="Zeng Q."/>
            <person name="Gargeya S."/>
            <person name="Fitzgerald M."/>
            <person name="Haas B."/>
            <person name="Abouelleil A."/>
            <person name="Alvarado L."/>
            <person name="Arachchi H.M."/>
            <person name="Berlin A."/>
            <person name="Chapman S.B."/>
            <person name="Gearin G."/>
            <person name="Goldberg J."/>
            <person name="Griggs A."/>
            <person name="Gujja S."/>
            <person name="Hansen M."/>
            <person name="Heiman D."/>
            <person name="Howarth C."/>
            <person name="Larimer J."/>
            <person name="Lui A."/>
            <person name="MacDonald P.J.P."/>
            <person name="McCowen C."/>
            <person name="Montmayeur A."/>
            <person name="Murphy C."/>
            <person name="Neiman D."/>
            <person name="Pearson M."/>
            <person name="Priest M."/>
            <person name="Roberts A."/>
            <person name="Saif S."/>
            <person name="Shea T."/>
            <person name="Sisk P."/>
            <person name="Stolte C."/>
            <person name="Sykes S."/>
            <person name="Wortman J."/>
            <person name="Nusbaum C."/>
            <person name="Birren B."/>
        </authorList>
    </citation>
    <scope>NUCLEOTIDE SEQUENCE [LARGE SCALE GENOMIC DNA]</scope>
    <source>
        <strain evidence="4">H-22</strain>
    </source>
</reference>
<dbReference type="PATRIC" id="fig|999432.5.peg.2021"/>
<dbReference type="Proteomes" id="UP000011705">
    <property type="component" value="Chromosome"/>
</dbReference>
<dbReference type="RefSeq" id="WP_002685272.1">
    <property type="nucleotide sequence ID" value="NZ_CM001795.1"/>
</dbReference>
<accession>A0A0E2E2H3</accession>
<dbReference type="PANTHER" id="PTHR42901">
    <property type="entry name" value="ALCOHOL DEHYDROGENASE"/>
    <property type="match status" value="1"/>
</dbReference>
<protein>
    <recommendedName>
        <fullName evidence="5">Oxidoreductase</fullName>
    </recommendedName>
</protein>
<dbReference type="PROSITE" id="PS00061">
    <property type="entry name" value="ADH_SHORT"/>
    <property type="match status" value="1"/>
</dbReference>
<dbReference type="AlphaFoldDB" id="A0A0E2E2H3"/>
<dbReference type="InterPro" id="IPR036291">
    <property type="entry name" value="NAD(P)-bd_dom_sf"/>
</dbReference>
<evidence type="ECO:0000313" key="4">
    <source>
        <dbReference type="EMBL" id="EMB31567.1"/>
    </source>
</evidence>
<name>A0A0E2E2H3_TREDN</name>
<dbReference type="CDD" id="cd05233">
    <property type="entry name" value="SDR_c"/>
    <property type="match status" value="1"/>
</dbReference>
<evidence type="ECO:0008006" key="5">
    <source>
        <dbReference type="Google" id="ProtNLM"/>
    </source>
</evidence>
<dbReference type="Pfam" id="PF00106">
    <property type="entry name" value="adh_short"/>
    <property type="match status" value="1"/>
</dbReference>
<organism evidence="4">
    <name type="scientific">Treponema denticola H-22</name>
    <dbReference type="NCBI Taxonomy" id="999432"/>
    <lineage>
        <taxon>Bacteria</taxon>
        <taxon>Pseudomonadati</taxon>
        <taxon>Spirochaetota</taxon>
        <taxon>Spirochaetia</taxon>
        <taxon>Spirochaetales</taxon>
        <taxon>Treponemataceae</taxon>
        <taxon>Treponema</taxon>
    </lineage>
</organism>
<comment type="similarity">
    <text evidence="1 3">Belongs to the short-chain dehydrogenases/reductases (SDR) family.</text>
</comment>
<keyword evidence="2" id="KW-0560">Oxidoreductase</keyword>
<dbReference type="InterPro" id="IPR002347">
    <property type="entry name" value="SDR_fam"/>
</dbReference>
<sequence>MKKYVVVTGASSGIGYETAKRFAQHGKNIIAVARSKEKLEKLKNEILNTDNLSAEVIIKTYDLTKKENIYTLYNSVKDLDIETWINNAGFGDYCSVENQNLTKMEDMLSLNVEAVSLFSALYVRDFADKEGTQLINVSSVGGYTIVPTAVTYCATKFFVGAFTEGLSRELFASGAKMRAKVFAPAATKTNFGNIANDITDYDYDKAFGRYHSCKQVVDFLIQLYESDKPVGLVNRETFEFSLSDYCFSYVQKVQTLQKTQA</sequence>
<comment type="caution">
    <text evidence="4">The sequence shown here is derived from an EMBL/GenBank/DDBJ whole genome shotgun (WGS) entry which is preliminary data.</text>
</comment>
<evidence type="ECO:0000256" key="1">
    <source>
        <dbReference type="ARBA" id="ARBA00006484"/>
    </source>
</evidence>
<dbReference type="Gene3D" id="3.40.50.720">
    <property type="entry name" value="NAD(P)-binding Rossmann-like Domain"/>
    <property type="match status" value="1"/>
</dbReference>
<evidence type="ECO:0000256" key="3">
    <source>
        <dbReference type="RuleBase" id="RU000363"/>
    </source>
</evidence>
<dbReference type="PRINTS" id="PR00080">
    <property type="entry name" value="SDRFAMILY"/>
</dbReference>
<evidence type="ECO:0000256" key="2">
    <source>
        <dbReference type="ARBA" id="ARBA00023002"/>
    </source>
</evidence>